<accession>A0A2U0I0U1</accession>
<organism evidence="3 4">
    <name type="scientific">Marixanthomonas spongiae</name>
    <dbReference type="NCBI Taxonomy" id="2174845"/>
    <lineage>
        <taxon>Bacteria</taxon>
        <taxon>Pseudomonadati</taxon>
        <taxon>Bacteroidota</taxon>
        <taxon>Flavobacteriia</taxon>
        <taxon>Flavobacteriales</taxon>
        <taxon>Flavobacteriaceae</taxon>
        <taxon>Marixanthomonas</taxon>
    </lineage>
</organism>
<sequence>MSFLSKIGLGAILFVISGLSINAVQEPKTDKAVQNPPGSEKFEESLVNDYNVYALPTPEYLEFAGEPVPLNEPDIRERFDRELLVNTYWQSNGLLIIKRANKYFPIIEPMLKKYGLPDDFKYLAVAESGLMNNRSPAGAAGFWHFLSSTGREYGLEINDYVDERYNLELATKVAAEYLKKSKERFGSWTLAAAAYNAGNYGVSKQIDRQKAENDYYDILLNDETSRYVFRILAFKTILSNPKKYGFNFREQDLYHQVPTFKVKVDTAITDIPDFAHKYDISYKVLKIHNPWLRETYLKNASGKEYFIEIPKKGYYDTTTK</sequence>
<comment type="caution">
    <text evidence="3">The sequence shown here is derived from an EMBL/GenBank/DDBJ whole genome shotgun (WGS) entry which is preliminary data.</text>
</comment>
<evidence type="ECO:0000259" key="2">
    <source>
        <dbReference type="Pfam" id="PF01464"/>
    </source>
</evidence>
<dbReference type="OrthoDB" id="9815002at2"/>
<reference evidence="3 4" key="1">
    <citation type="submission" date="2018-04" db="EMBL/GenBank/DDBJ databases">
        <title>Marixanthomonas spongiae HN-E44 sp. nov., isolated from a marine sponge.</title>
        <authorList>
            <person name="Luo L."/>
            <person name="Zhuang L."/>
        </authorList>
    </citation>
    <scope>NUCLEOTIDE SEQUENCE [LARGE SCALE GENOMIC DNA]</scope>
    <source>
        <strain evidence="3 4">HN-E44</strain>
    </source>
</reference>
<name>A0A2U0I0U1_9FLAO</name>
<feature type="domain" description="Transglycosylase SLT" evidence="2">
    <location>
        <begin position="106"/>
        <end position="216"/>
    </location>
</feature>
<dbReference type="EMBL" id="QEHR01000005">
    <property type="protein sequence ID" value="PVW14721.1"/>
    <property type="molecule type" value="Genomic_DNA"/>
</dbReference>
<evidence type="ECO:0000313" key="4">
    <source>
        <dbReference type="Proteomes" id="UP000245962"/>
    </source>
</evidence>
<dbReference type="RefSeq" id="WP_116694498.1">
    <property type="nucleotide sequence ID" value="NZ_QEHR01000005.1"/>
</dbReference>
<evidence type="ECO:0000313" key="3">
    <source>
        <dbReference type="EMBL" id="PVW14721.1"/>
    </source>
</evidence>
<evidence type="ECO:0000256" key="1">
    <source>
        <dbReference type="ARBA" id="ARBA00007734"/>
    </source>
</evidence>
<dbReference type="InterPro" id="IPR023346">
    <property type="entry name" value="Lysozyme-like_dom_sf"/>
</dbReference>
<gene>
    <name evidence="3" type="ORF">DDV96_09400</name>
</gene>
<dbReference type="SUPFAM" id="SSF53955">
    <property type="entry name" value="Lysozyme-like"/>
    <property type="match status" value="1"/>
</dbReference>
<dbReference type="Proteomes" id="UP000245962">
    <property type="component" value="Unassembled WGS sequence"/>
</dbReference>
<dbReference type="CDD" id="cd16894">
    <property type="entry name" value="MltD-like"/>
    <property type="match status" value="1"/>
</dbReference>
<protein>
    <submittedName>
        <fullName evidence="3">Murein transglycosylase</fullName>
    </submittedName>
</protein>
<keyword evidence="4" id="KW-1185">Reference proteome</keyword>
<dbReference type="PANTHER" id="PTHR37423">
    <property type="entry name" value="SOLUBLE LYTIC MUREIN TRANSGLYCOSYLASE-RELATED"/>
    <property type="match status" value="1"/>
</dbReference>
<comment type="similarity">
    <text evidence="1">Belongs to the transglycosylase Slt family.</text>
</comment>
<dbReference type="Pfam" id="PF01464">
    <property type="entry name" value="SLT"/>
    <property type="match status" value="1"/>
</dbReference>
<proteinExistence type="inferred from homology"/>
<dbReference type="Gene3D" id="1.10.530.10">
    <property type="match status" value="1"/>
</dbReference>
<dbReference type="InterPro" id="IPR008258">
    <property type="entry name" value="Transglycosylase_SLT_dom_1"/>
</dbReference>
<dbReference type="AlphaFoldDB" id="A0A2U0I0U1"/>
<dbReference type="PANTHER" id="PTHR37423:SF2">
    <property type="entry name" value="MEMBRANE-BOUND LYTIC MUREIN TRANSGLYCOSYLASE C"/>
    <property type="match status" value="1"/>
</dbReference>